<dbReference type="InterPro" id="IPR023753">
    <property type="entry name" value="FAD/NAD-binding_dom"/>
</dbReference>
<evidence type="ECO:0000313" key="16">
    <source>
        <dbReference type="Proteomes" id="UP001648503"/>
    </source>
</evidence>
<dbReference type="PROSITE" id="PS00076">
    <property type="entry name" value="PYRIDINE_REDOX_1"/>
    <property type="match status" value="1"/>
</dbReference>
<evidence type="ECO:0000256" key="2">
    <source>
        <dbReference type="ARBA" id="ARBA00007532"/>
    </source>
</evidence>
<dbReference type="InterPro" id="IPR012999">
    <property type="entry name" value="Pyr_OxRdtase_I_AS"/>
</dbReference>
<dbReference type="PIRSF" id="PIRSF000350">
    <property type="entry name" value="Mercury_reductase_MerA"/>
    <property type="match status" value="1"/>
</dbReference>
<evidence type="ECO:0000256" key="8">
    <source>
        <dbReference type="ARBA" id="ARBA00023157"/>
    </source>
</evidence>
<dbReference type="InterPro" id="IPR036188">
    <property type="entry name" value="FAD/NAD-bd_sf"/>
</dbReference>
<dbReference type="InterPro" id="IPR001100">
    <property type="entry name" value="Pyr_nuc-diS_OxRdtase"/>
</dbReference>
<dbReference type="PANTHER" id="PTHR42737:SF2">
    <property type="entry name" value="GLUTATHIONE REDUCTASE"/>
    <property type="match status" value="1"/>
</dbReference>
<dbReference type="InterPro" id="IPR046952">
    <property type="entry name" value="GSHR/TRXR-like"/>
</dbReference>
<dbReference type="InterPro" id="IPR006322">
    <property type="entry name" value="Glutathione_Rdtase_euk/bac"/>
</dbReference>
<keyword evidence="6 11" id="KW-0274">FAD</keyword>
<dbReference type="Pfam" id="PF07992">
    <property type="entry name" value="Pyr_redox_2"/>
    <property type="match status" value="1"/>
</dbReference>
<keyword evidence="8" id="KW-1015">Disulfide bond</keyword>
<comment type="cofactor">
    <cofactor evidence="1 12">
        <name>FAD</name>
        <dbReference type="ChEBI" id="CHEBI:57692"/>
    </cofactor>
</comment>
<keyword evidence="9 11" id="KW-0676">Redox-active center</keyword>
<keyword evidence="12" id="KW-0963">Cytoplasm</keyword>
<dbReference type="PRINTS" id="PR00411">
    <property type="entry name" value="PNDRDTASEI"/>
</dbReference>
<evidence type="ECO:0000256" key="4">
    <source>
        <dbReference type="ARBA" id="ARBA00017111"/>
    </source>
</evidence>
<comment type="function">
    <text evidence="10 12">Catalyzes the reduction of glutathione disulfide (GSSG) to reduced glutathione (GSH). Constitutes the major mechanism to maintain a high GSH:GSSG ratio in the cytosol.</text>
</comment>
<evidence type="ECO:0000259" key="13">
    <source>
        <dbReference type="Pfam" id="PF02852"/>
    </source>
</evidence>
<evidence type="ECO:0000313" key="15">
    <source>
        <dbReference type="EMBL" id="KAH6596870.1"/>
    </source>
</evidence>
<dbReference type="Gene3D" id="3.50.50.60">
    <property type="entry name" value="FAD/NAD(P)-binding domain"/>
    <property type="match status" value="2"/>
</dbReference>
<dbReference type="Pfam" id="PF02852">
    <property type="entry name" value="Pyr_redox_dim"/>
    <property type="match status" value="1"/>
</dbReference>
<dbReference type="NCBIfam" id="NF004776">
    <property type="entry name" value="PRK06116.1"/>
    <property type="match status" value="1"/>
</dbReference>
<keyword evidence="5 11" id="KW-0285">Flavoprotein</keyword>
<dbReference type="SUPFAM" id="SSF51905">
    <property type="entry name" value="FAD/NAD(P)-binding domain"/>
    <property type="match status" value="1"/>
</dbReference>
<keyword evidence="12" id="KW-0521">NADP</keyword>
<sequence>MASTASTTAVAASRTFDYLVLGAGSGGIASARRAASYGAKVAIIENSRYGGTCVNVGCVPKKVMWNTASVAESLRDARAYGFDVAPDIPFAWADLKSKRDAYIKRLNGIYTTNLGKDGIEMINGTASFVDPHNVSVNGEIYHGKHVLIATGSSAWIPDFEGASEHGVTSDGFFELEFLPKKVAIVGAGYIAIELAGIFQTLGTQVSLYIRQTEFLRSFDKIIREGIMAEYKSLGMNIVPTSSVTKVVNLAASDAQRKNLSLTITNKDTLDITVDEGAEALIWAVGRKANIGSLNLATSTPDIKINEQGFIVVDEFQNTGAQGVYALGDVCGEAMLTPVAIAAGRHLSDRLFGTKPNAKMDYSNIPSVIFSHPTSGSVGLTETEAIALHGTENIKVYQSKFTNMYYSMVDHKASTHYKLVCLLPTEKIIGLHLFGRGSDEILQGFAVAVKMGATKADFDSTVAIHPTAGEELVTMR</sequence>
<feature type="domain" description="Pyridine nucleotide-disulphide oxidoreductase dimerisation" evidence="13">
    <location>
        <begin position="364"/>
        <end position="474"/>
    </location>
</feature>
<comment type="similarity">
    <text evidence="2 11">Belongs to the class-I pyridine nucleotide-disulfide oxidoreductase family.</text>
</comment>
<dbReference type="InterPro" id="IPR016156">
    <property type="entry name" value="FAD/NAD-linked_Rdtase_dimer_sf"/>
</dbReference>
<evidence type="ECO:0000256" key="5">
    <source>
        <dbReference type="ARBA" id="ARBA00022630"/>
    </source>
</evidence>
<gene>
    <name evidence="15" type="ORF">BASA50_004865</name>
</gene>
<comment type="catalytic activity">
    <reaction evidence="12">
        <text>2 glutathione + NADP(+) = glutathione disulfide + NADPH + H(+)</text>
        <dbReference type="Rhea" id="RHEA:11740"/>
        <dbReference type="ChEBI" id="CHEBI:15378"/>
        <dbReference type="ChEBI" id="CHEBI:57783"/>
        <dbReference type="ChEBI" id="CHEBI:57925"/>
        <dbReference type="ChEBI" id="CHEBI:58297"/>
        <dbReference type="ChEBI" id="CHEBI:58349"/>
        <dbReference type="EC" id="1.8.1.7"/>
    </reaction>
</comment>
<reference evidence="15 16" key="1">
    <citation type="submission" date="2021-02" db="EMBL/GenBank/DDBJ databases">
        <title>Variation within the Batrachochytrium salamandrivorans European outbreak.</title>
        <authorList>
            <person name="Kelly M."/>
            <person name="Pasmans F."/>
            <person name="Shea T.P."/>
            <person name="Munoz J.F."/>
            <person name="Carranza S."/>
            <person name="Cuomo C.A."/>
            <person name="Martel A."/>
        </authorList>
    </citation>
    <scope>NUCLEOTIDE SEQUENCE [LARGE SCALE GENOMIC DNA]</scope>
    <source>
        <strain evidence="15 16">AMFP18/2</strain>
    </source>
</reference>
<dbReference type="PRINTS" id="PR00368">
    <property type="entry name" value="FADPNR"/>
</dbReference>
<dbReference type="PANTHER" id="PTHR42737">
    <property type="entry name" value="GLUTATHIONE REDUCTASE"/>
    <property type="match status" value="1"/>
</dbReference>
<dbReference type="Proteomes" id="UP001648503">
    <property type="component" value="Unassembled WGS sequence"/>
</dbReference>
<evidence type="ECO:0000259" key="14">
    <source>
        <dbReference type="Pfam" id="PF07992"/>
    </source>
</evidence>
<keyword evidence="16" id="KW-1185">Reference proteome</keyword>
<evidence type="ECO:0000256" key="1">
    <source>
        <dbReference type="ARBA" id="ARBA00001974"/>
    </source>
</evidence>
<dbReference type="InterPro" id="IPR004099">
    <property type="entry name" value="Pyr_nucl-diS_OxRdtase_dimer"/>
</dbReference>
<feature type="domain" description="FAD/NAD(P)-binding" evidence="14">
    <location>
        <begin position="16"/>
        <end position="343"/>
    </location>
</feature>
<evidence type="ECO:0000256" key="11">
    <source>
        <dbReference type="RuleBase" id="RU003691"/>
    </source>
</evidence>
<evidence type="ECO:0000256" key="9">
    <source>
        <dbReference type="ARBA" id="ARBA00023284"/>
    </source>
</evidence>
<dbReference type="EMBL" id="JAFCIX010000178">
    <property type="protein sequence ID" value="KAH6596870.1"/>
    <property type="molecule type" value="Genomic_DNA"/>
</dbReference>
<evidence type="ECO:0000256" key="10">
    <source>
        <dbReference type="ARBA" id="ARBA00056905"/>
    </source>
</evidence>
<dbReference type="Gene3D" id="3.30.390.30">
    <property type="match status" value="1"/>
</dbReference>
<evidence type="ECO:0000256" key="6">
    <source>
        <dbReference type="ARBA" id="ARBA00022827"/>
    </source>
</evidence>
<evidence type="ECO:0000256" key="3">
    <source>
        <dbReference type="ARBA" id="ARBA00012607"/>
    </source>
</evidence>
<protein>
    <recommendedName>
        <fullName evidence="4 12">Glutathione reductase</fullName>
        <ecNumber evidence="3 12">1.8.1.7</ecNumber>
    </recommendedName>
</protein>
<name>A0ABQ8FEC7_9FUNG</name>
<evidence type="ECO:0000256" key="7">
    <source>
        <dbReference type="ARBA" id="ARBA00023002"/>
    </source>
</evidence>
<comment type="caution">
    <text evidence="15">The sequence shown here is derived from an EMBL/GenBank/DDBJ whole genome shotgun (WGS) entry which is preliminary data.</text>
</comment>
<dbReference type="SUPFAM" id="SSF55424">
    <property type="entry name" value="FAD/NAD-linked reductases, dimerisation (C-terminal) domain"/>
    <property type="match status" value="1"/>
</dbReference>
<accession>A0ABQ8FEC7</accession>
<comment type="subcellular location">
    <subcellularLocation>
        <location evidence="12">Cytoplasm</location>
    </subcellularLocation>
</comment>
<dbReference type="EC" id="1.8.1.7" evidence="3 12"/>
<organism evidence="15 16">
    <name type="scientific">Batrachochytrium salamandrivorans</name>
    <dbReference type="NCBI Taxonomy" id="1357716"/>
    <lineage>
        <taxon>Eukaryota</taxon>
        <taxon>Fungi</taxon>
        <taxon>Fungi incertae sedis</taxon>
        <taxon>Chytridiomycota</taxon>
        <taxon>Chytridiomycota incertae sedis</taxon>
        <taxon>Chytridiomycetes</taxon>
        <taxon>Rhizophydiales</taxon>
        <taxon>Rhizophydiales incertae sedis</taxon>
        <taxon>Batrachochytrium</taxon>
    </lineage>
</organism>
<keyword evidence="7 11" id="KW-0560">Oxidoreductase</keyword>
<proteinExistence type="inferred from homology"/>
<evidence type="ECO:0000256" key="12">
    <source>
        <dbReference type="RuleBase" id="RU365016"/>
    </source>
</evidence>
<dbReference type="NCBIfam" id="TIGR01421">
    <property type="entry name" value="gluta_reduc_1"/>
    <property type="match status" value="1"/>
</dbReference>